<accession>A0A8E0MEL4</accession>
<dbReference type="InterPro" id="IPR035903">
    <property type="entry name" value="HesB-like_dom_sf"/>
</dbReference>
<dbReference type="SUPFAM" id="SSF89360">
    <property type="entry name" value="HesB-like domain"/>
    <property type="match status" value="1"/>
</dbReference>
<dbReference type="Gene3D" id="2.60.300.12">
    <property type="entry name" value="HesB-like domain"/>
    <property type="match status" value="1"/>
</dbReference>
<dbReference type="Proteomes" id="UP000014252">
    <property type="component" value="Unassembled WGS sequence"/>
</dbReference>
<evidence type="ECO:0000313" key="3">
    <source>
        <dbReference type="Proteomes" id="UP000014252"/>
    </source>
</evidence>
<dbReference type="EMBL" id="ANKD01000380">
    <property type="protein sequence ID" value="EPC74434.1"/>
    <property type="molecule type" value="Genomic_DNA"/>
</dbReference>
<proteinExistence type="predicted"/>
<organism evidence="2 3">
    <name type="scientific">Lacticaseibacillus paracasei subsp. paracasei Lpp71</name>
    <dbReference type="NCBI Taxonomy" id="1256207"/>
    <lineage>
        <taxon>Bacteria</taxon>
        <taxon>Bacillati</taxon>
        <taxon>Bacillota</taxon>
        <taxon>Bacilli</taxon>
        <taxon>Lactobacillales</taxon>
        <taxon>Lactobacillaceae</taxon>
        <taxon>Lacticaseibacillus</taxon>
    </lineage>
</organism>
<comment type="caution">
    <text evidence="2">The sequence shown here is derived from an EMBL/GenBank/DDBJ whole genome shotgun (WGS) entry which is preliminary data.</text>
</comment>
<feature type="domain" description="Core" evidence="1">
    <location>
        <begin position="1"/>
        <end position="87"/>
    </location>
</feature>
<dbReference type="Pfam" id="PF01521">
    <property type="entry name" value="Fe-S_biosyn"/>
    <property type="match status" value="1"/>
</dbReference>
<dbReference type="InterPro" id="IPR000361">
    <property type="entry name" value="ATAP_core_dom"/>
</dbReference>
<protein>
    <recommendedName>
        <fullName evidence="1">Core domain-containing protein</fullName>
    </recommendedName>
</protein>
<evidence type="ECO:0000259" key="1">
    <source>
        <dbReference type="Pfam" id="PF01521"/>
    </source>
</evidence>
<dbReference type="AlphaFoldDB" id="A0A8E0MEL4"/>
<gene>
    <name evidence="2" type="ORF">Lpp71_08062</name>
</gene>
<reference evidence="2 3" key="1">
    <citation type="journal article" date="2013" name="PLoS ONE">
        <title>Lactobacillus paracasei comparative genomics: towards species pan-genome definition and exploitation of diversity.</title>
        <authorList>
            <person name="Smokvina T."/>
            <person name="Wels M."/>
            <person name="Polka J."/>
            <person name="Chervaux C."/>
            <person name="Brisse S."/>
            <person name="Boekhorst J."/>
            <person name="van Hylckama Vlieg J.E."/>
            <person name="Siezen R.J."/>
        </authorList>
    </citation>
    <scope>NUCLEOTIDE SEQUENCE [LARGE SCALE GENOMIC DNA]</scope>
    <source>
        <strain evidence="2 3">Lpp71</strain>
    </source>
</reference>
<feature type="non-terminal residue" evidence="2">
    <location>
        <position position="87"/>
    </location>
</feature>
<name>A0A8E0MEL4_LACPA</name>
<evidence type="ECO:0000313" key="2">
    <source>
        <dbReference type="EMBL" id="EPC74434.1"/>
    </source>
</evidence>
<sequence>MQIHFDEDATEKIQPHLGDDKKLLLTFEDGVGPYSQHAMIHMQVQFSLNVVKASDPATDYDTEIDSNLGPILIKGYSQEDLNAHMNV</sequence>